<proteinExistence type="predicted"/>
<dbReference type="AlphaFoldDB" id="A0A7S4QZG1"/>
<evidence type="ECO:0000313" key="1">
    <source>
        <dbReference type="EMBL" id="CAE4598686.1"/>
    </source>
</evidence>
<reference evidence="1" key="1">
    <citation type="submission" date="2021-01" db="EMBL/GenBank/DDBJ databases">
        <authorList>
            <person name="Corre E."/>
            <person name="Pelletier E."/>
            <person name="Niang G."/>
            <person name="Scheremetjew M."/>
            <person name="Finn R."/>
            <person name="Kale V."/>
            <person name="Holt S."/>
            <person name="Cochrane G."/>
            <person name="Meng A."/>
            <person name="Brown T."/>
            <person name="Cohen L."/>
        </authorList>
    </citation>
    <scope>NUCLEOTIDE SEQUENCE</scope>
    <source>
        <strain evidence="1">GSO104</strain>
    </source>
</reference>
<gene>
    <name evidence="1" type="ORF">DBRI00130_LOCUS10423</name>
</gene>
<name>A0A7S4QZG1_9STRA</name>
<sequence>MELKGCPHLEHEMKPRYDMFTDADVMNQSFEIVTLVETARSIEALFLASSHHAVPGVDEETAQYKGMVRSDQLVAALNCGVYIVPMAGSVHKPETFSRNDEI</sequence>
<accession>A0A7S4QZG1</accession>
<dbReference type="EMBL" id="HBNS01012919">
    <property type="protein sequence ID" value="CAE4598686.1"/>
    <property type="molecule type" value="Transcribed_RNA"/>
</dbReference>
<protein>
    <submittedName>
        <fullName evidence="1">Uncharacterized protein</fullName>
    </submittedName>
</protein>
<organism evidence="1">
    <name type="scientific">Ditylum brightwellii</name>
    <dbReference type="NCBI Taxonomy" id="49249"/>
    <lineage>
        <taxon>Eukaryota</taxon>
        <taxon>Sar</taxon>
        <taxon>Stramenopiles</taxon>
        <taxon>Ochrophyta</taxon>
        <taxon>Bacillariophyta</taxon>
        <taxon>Mediophyceae</taxon>
        <taxon>Lithodesmiophycidae</taxon>
        <taxon>Lithodesmiales</taxon>
        <taxon>Lithodesmiaceae</taxon>
        <taxon>Ditylum</taxon>
    </lineage>
</organism>